<protein>
    <submittedName>
        <fullName evidence="2">Uncharacterized protein</fullName>
    </submittedName>
</protein>
<feature type="compositionally biased region" description="Gly residues" evidence="1">
    <location>
        <begin position="11"/>
        <end position="21"/>
    </location>
</feature>
<evidence type="ECO:0000313" key="3">
    <source>
        <dbReference type="Proteomes" id="UP000281553"/>
    </source>
</evidence>
<evidence type="ECO:0000313" key="2">
    <source>
        <dbReference type="EMBL" id="VDN40161.1"/>
    </source>
</evidence>
<gene>
    <name evidence="2" type="ORF">DILT_LOCUS18158</name>
</gene>
<dbReference type="EMBL" id="UYRU01097819">
    <property type="protein sequence ID" value="VDN40161.1"/>
    <property type="molecule type" value="Genomic_DNA"/>
</dbReference>
<feature type="compositionally biased region" description="Basic and acidic residues" evidence="1">
    <location>
        <begin position="80"/>
        <end position="91"/>
    </location>
</feature>
<proteinExistence type="predicted"/>
<dbReference type="Proteomes" id="UP000281553">
    <property type="component" value="Unassembled WGS sequence"/>
</dbReference>
<feature type="compositionally biased region" description="Basic and acidic residues" evidence="1">
    <location>
        <begin position="53"/>
        <end position="73"/>
    </location>
</feature>
<evidence type="ECO:0000256" key="1">
    <source>
        <dbReference type="SAM" id="MobiDB-lite"/>
    </source>
</evidence>
<accession>A0A3P7PB95</accession>
<feature type="region of interest" description="Disordered" evidence="1">
    <location>
        <begin position="1"/>
        <end position="91"/>
    </location>
</feature>
<organism evidence="2 3">
    <name type="scientific">Dibothriocephalus latus</name>
    <name type="common">Fish tapeworm</name>
    <name type="synonym">Diphyllobothrium latum</name>
    <dbReference type="NCBI Taxonomy" id="60516"/>
    <lineage>
        <taxon>Eukaryota</taxon>
        <taxon>Metazoa</taxon>
        <taxon>Spiralia</taxon>
        <taxon>Lophotrochozoa</taxon>
        <taxon>Platyhelminthes</taxon>
        <taxon>Cestoda</taxon>
        <taxon>Eucestoda</taxon>
        <taxon>Diphyllobothriidea</taxon>
        <taxon>Diphyllobothriidae</taxon>
        <taxon>Dibothriocephalus</taxon>
    </lineage>
</organism>
<sequence>MVSAHPSFARGRGGFETGGGFRQNRPGFGVEPITTGWTRKQVPQQPPQNPEPKPAEKPAKPTEKPAKHTEKPAKPAKQQPKQDDGMFTIHD</sequence>
<dbReference type="AlphaFoldDB" id="A0A3P7PB95"/>
<reference evidence="2 3" key="1">
    <citation type="submission" date="2018-11" db="EMBL/GenBank/DDBJ databases">
        <authorList>
            <consortium name="Pathogen Informatics"/>
        </authorList>
    </citation>
    <scope>NUCLEOTIDE SEQUENCE [LARGE SCALE GENOMIC DNA]</scope>
</reference>
<name>A0A3P7PB95_DIBLA</name>
<keyword evidence="3" id="KW-1185">Reference proteome</keyword>